<evidence type="ECO:0000259" key="2">
    <source>
        <dbReference type="Pfam" id="PF04187"/>
    </source>
</evidence>
<accession>A0A923HP28</accession>
<gene>
    <name evidence="3" type="ORF">H8K36_00600</name>
</gene>
<evidence type="ECO:0000313" key="4">
    <source>
        <dbReference type="Proteomes" id="UP000627446"/>
    </source>
</evidence>
<evidence type="ECO:0000256" key="1">
    <source>
        <dbReference type="SAM" id="SignalP"/>
    </source>
</evidence>
<dbReference type="AlphaFoldDB" id="A0A923HP28"/>
<dbReference type="RefSeq" id="WP_186915574.1">
    <property type="nucleotide sequence ID" value="NZ_JACOFZ010000001.1"/>
</dbReference>
<dbReference type="Proteomes" id="UP000627446">
    <property type="component" value="Unassembled WGS sequence"/>
</dbReference>
<feature type="chain" id="PRO_5037824279" evidence="1">
    <location>
        <begin position="25"/>
        <end position="306"/>
    </location>
</feature>
<dbReference type="CDD" id="cd14727">
    <property type="entry name" value="ChanN-like"/>
    <property type="match status" value="1"/>
</dbReference>
<feature type="signal peptide" evidence="1">
    <location>
        <begin position="1"/>
        <end position="24"/>
    </location>
</feature>
<dbReference type="Gene3D" id="1.10.8.760">
    <property type="entry name" value="Haem-binding uptake, Tiki superfamily, ChaN, domain 2"/>
    <property type="match status" value="1"/>
</dbReference>
<keyword evidence="3" id="KW-0449">Lipoprotein</keyword>
<dbReference type="SUPFAM" id="SSF159501">
    <property type="entry name" value="EreA/ChaN-like"/>
    <property type="match status" value="1"/>
</dbReference>
<proteinExistence type="predicted"/>
<protein>
    <submittedName>
        <fullName evidence="3">ChaN family lipoprotein</fullName>
    </submittedName>
</protein>
<dbReference type="InterPro" id="IPR016773">
    <property type="entry name" value="Fe3_uptake_reg_CjrA_prd"/>
</dbReference>
<keyword evidence="4" id="KW-1185">Reference proteome</keyword>
<dbReference type="PIRSF" id="PIRSF020419">
    <property type="entry name" value="Fe_uptake_reg_CjrA_prd"/>
    <property type="match status" value="1"/>
</dbReference>
<dbReference type="Gene3D" id="3.40.50.11550">
    <property type="match status" value="1"/>
</dbReference>
<sequence length="306" mass="34187">MFSVCSRLAFALLLGLLVPASTNAEEKNQTHPLQDQIVDKQGQTLTRELVAEKIRRHAYVFVGEKHDNPRHHQLELDILRIRFSGVEQGKGSAVFEMLDDAQDTFIAQLKREQSLDEMKQVMQWPNKGWDWNSYGPLFRESVQFDALKSGNISRSMISTIYKDGQKILTSTPKLFSATKQSTETQNYLLDQIFGSHCGMQSRDTLQPMLHIQLAKDASMASAMASDARAILIAGGEHVRPNTGAPTHLKTLLPNADILVIQLVEVKADKLKLNDYLPAVGAADLYWFTEATPEQDYCSGVKGRAAQ</sequence>
<dbReference type="Pfam" id="PF04187">
    <property type="entry name" value="Cofac_haem_bdg"/>
    <property type="match status" value="1"/>
</dbReference>
<feature type="domain" description="Haem-binding uptake Tiki superfamily ChaN" evidence="2">
    <location>
        <begin position="51"/>
        <end position="248"/>
    </location>
</feature>
<name>A0A923HP28_9BURK</name>
<keyword evidence="1" id="KW-0732">Signal</keyword>
<dbReference type="InterPro" id="IPR007314">
    <property type="entry name" value="Cofac_haem-bd_dom"/>
</dbReference>
<reference evidence="3" key="1">
    <citation type="submission" date="2020-08" db="EMBL/GenBank/DDBJ databases">
        <title>Novel species isolated from subtropical streams in China.</title>
        <authorList>
            <person name="Lu H."/>
        </authorList>
    </citation>
    <scope>NUCLEOTIDE SEQUENCE</scope>
    <source>
        <strain evidence="3">LX22W</strain>
    </source>
</reference>
<comment type="caution">
    <text evidence="3">The sequence shown here is derived from an EMBL/GenBank/DDBJ whole genome shotgun (WGS) entry which is preliminary data.</text>
</comment>
<evidence type="ECO:0000313" key="3">
    <source>
        <dbReference type="EMBL" id="MBC3879862.1"/>
    </source>
</evidence>
<dbReference type="EMBL" id="JACOFZ010000001">
    <property type="protein sequence ID" value="MBC3879862.1"/>
    <property type="molecule type" value="Genomic_DNA"/>
</dbReference>
<organism evidence="3 4">
    <name type="scientific">Undibacterium nitidum</name>
    <dbReference type="NCBI Taxonomy" id="2762298"/>
    <lineage>
        <taxon>Bacteria</taxon>
        <taxon>Pseudomonadati</taxon>
        <taxon>Pseudomonadota</taxon>
        <taxon>Betaproteobacteria</taxon>
        <taxon>Burkholderiales</taxon>
        <taxon>Oxalobacteraceae</taxon>
        <taxon>Undibacterium</taxon>
    </lineage>
</organism>